<dbReference type="EMBL" id="MU838998">
    <property type="protein sequence ID" value="KAK1771974.1"/>
    <property type="molecule type" value="Genomic_DNA"/>
</dbReference>
<proteinExistence type="inferred from homology"/>
<evidence type="ECO:0000313" key="2">
    <source>
        <dbReference type="EMBL" id="KAK1771974.1"/>
    </source>
</evidence>
<gene>
    <name evidence="2" type="ORF">QBC33DRAFT_525314</name>
</gene>
<sequence>MTGRAHLTAINSDVEPLVASADDEGDEGIDPGVDLSACSSSTSITSSIMRYREENGRRYHAFRAGRYVLPNDESENERLDLQHHLYLLTFDKRLYTCPAGGDKPLQRVLDAGTGTGIWAIDFADEHPETHVTGVDLSPIQPDFIPPNVSFFVDDLEDTWTFSSKFDLIYARMLTGSLADWPKFIQQSYDNLAPGGWLEISDILLELKSDDGTVPQGCAAAKWGNLMLEAAAKWNRPLDSPKFYKEQLAAAGFTNVHQTIYKWPSSPWPKDPKFKELGMWTYEDLGKGASGLSMALFTRALGWSAEEVEVFLVDVRKDMKNKSIHSYWPVYAVYAQKPESTAGS</sequence>
<dbReference type="GO" id="GO:0032259">
    <property type="term" value="P:methylation"/>
    <property type="evidence" value="ECO:0007669"/>
    <property type="project" value="UniProtKB-KW"/>
</dbReference>
<dbReference type="GeneID" id="85309991"/>
<dbReference type="GO" id="GO:0008168">
    <property type="term" value="F:methyltransferase activity"/>
    <property type="evidence" value="ECO:0007669"/>
    <property type="project" value="UniProtKB-KW"/>
</dbReference>
<dbReference type="RefSeq" id="XP_060288187.1">
    <property type="nucleotide sequence ID" value="XM_060426804.1"/>
</dbReference>
<dbReference type="InterPro" id="IPR029063">
    <property type="entry name" value="SAM-dependent_MTases_sf"/>
</dbReference>
<comment type="caution">
    <text evidence="2">The sequence shown here is derived from an EMBL/GenBank/DDBJ whole genome shotgun (WGS) entry which is preliminary data.</text>
</comment>
<dbReference type="Gene3D" id="3.40.50.150">
    <property type="entry name" value="Vaccinia Virus protein VP39"/>
    <property type="match status" value="1"/>
</dbReference>
<dbReference type="Proteomes" id="UP001244011">
    <property type="component" value="Unassembled WGS sequence"/>
</dbReference>
<reference evidence="2" key="1">
    <citation type="submission" date="2023-06" db="EMBL/GenBank/DDBJ databases">
        <title>Genome-scale phylogeny and comparative genomics of the fungal order Sordariales.</title>
        <authorList>
            <consortium name="Lawrence Berkeley National Laboratory"/>
            <person name="Hensen N."/>
            <person name="Bonometti L."/>
            <person name="Westerberg I."/>
            <person name="Brannstrom I.O."/>
            <person name="Guillou S."/>
            <person name="Cros-Aarteil S."/>
            <person name="Calhoun S."/>
            <person name="Haridas S."/>
            <person name="Kuo A."/>
            <person name="Mondo S."/>
            <person name="Pangilinan J."/>
            <person name="Riley R."/>
            <person name="Labutti K."/>
            <person name="Andreopoulos B."/>
            <person name="Lipzen A."/>
            <person name="Chen C."/>
            <person name="Yanf M."/>
            <person name="Daum C."/>
            <person name="Ng V."/>
            <person name="Clum A."/>
            <person name="Steindorff A."/>
            <person name="Ohm R."/>
            <person name="Martin F."/>
            <person name="Silar P."/>
            <person name="Natvig D."/>
            <person name="Lalanne C."/>
            <person name="Gautier V."/>
            <person name="Ament-Velasquez S.L."/>
            <person name="Kruys A."/>
            <person name="Hutchinson M.I."/>
            <person name="Powell A.J."/>
            <person name="Barry K."/>
            <person name="Miller A.N."/>
            <person name="Grigoriev I.V."/>
            <person name="Debuchy R."/>
            <person name="Gladieux P."/>
            <person name="Thoren M.H."/>
            <person name="Johannesson H."/>
        </authorList>
    </citation>
    <scope>NUCLEOTIDE SEQUENCE</scope>
    <source>
        <strain evidence="2">8032-3</strain>
    </source>
</reference>
<protein>
    <submittedName>
        <fullName evidence="2">Methyltransferase domain-containing protein</fullName>
    </submittedName>
</protein>
<keyword evidence="2" id="KW-0808">Transferase</keyword>
<evidence type="ECO:0000256" key="1">
    <source>
        <dbReference type="ARBA" id="ARBA00038158"/>
    </source>
</evidence>
<comment type="similarity">
    <text evidence="1">Belongs to the methyltransferase superfamily. LaeA methyltransferase family.</text>
</comment>
<keyword evidence="2" id="KW-0489">Methyltransferase</keyword>
<keyword evidence="3" id="KW-1185">Reference proteome</keyword>
<dbReference type="SUPFAM" id="SSF53335">
    <property type="entry name" value="S-adenosyl-L-methionine-dependent methyltransferases"/>
    <property type="match status" value="1"/>
</dbReference>
<accession>A0AAJ0FR33</accession>
<dbReference type="PANTHER" id="PTHR43591:SF31">
    <property type="entry name" value="LAEA-LIKE, PUTATIVE (AFU_ORTHOLOGUE AFUA_8G01930)-RELATED"/>
    <property type="match status" value="1"/>
</dbReference>
<dbReference type="CDD" id="cd02440">
    <property type="entry name" value="AdoMet_MTases"/>
    <property type="match status" value="1"/>
</dbReference>
<dbReference type="AlphaFoldDB" id="A0AAJ0FR33"/>
<name>A0AAJ0FR33_9PEZI</name>
<evidence type="ECO:0000313" key="3">
    <source>
        <dbReference type="Proteomes" id="UP001244011"/>
    </source>
</evidence>
<dbReference type="Pfam" id="PF13489">
    <property type="entry name" value="Methyltransf_23"/>
    <property type="match status" value="1"/>
</dbReference>
<dbReference type="PANTHER" id="PTHR43591">
    <property type="entry name" value="METHYLTRANSFERASE"/>
    <property type="match status" value="1"/>
</dbReference>
<organism evidence="2 3">
    <name type="scientific">Phialemonium atrogriseum</name>
    <dbReference type="NCBI Taxonomy" id="1093897"/>
    <lineage>
        <taxon>Eukaryota</taxon>
        <taxon>Fungi</taxon>
        <taxon>Dikarya</taxon>
        <taxon>Ascomycota</taxon>
        <taxon>Pezizomycotina</taxon>
        <taxon>Sordariomycetes</taxon>
        <taxon>Sordariomycetidae</taxon>
        <taxon>Cephalothecales</taxon>
        <taxon>Cephalothecaceae</taxon>
        <taxon>Phialemonium</taxon>
    </lineage>
</organism>